<sequence>MKARRDGRFWVITLAAVVGIAVTASLGVWQLGRAADKRALLAARAAQAARPAVDWTALHDAHARGQLDTLVGRPVRLTGRWVPEATVYLDNRPMEGRAGFVVVTPLLPADGNGPGLVVQRGWLPRDAQDRTRVPPVSTPTVSVTVEGVLAPPPSPLLQLGPDTGGRIRQNIEIPAYGGEWRLALLPTVSVQQTGPAEPSADALPLQRAWPVVAVDPAKHVGYAVQWFALATLILALYVWFQFLSPRRRHA</sequence>
<dbReference type="STRING" id="307486.GCA_000807215_00252"/>
<dbReference type="InterPro" id="IPR045214">
    <property type="entry name" value="Surf1/Surf4"/>
</dbReference>
<dbReference type="OrthoDB" id="9789940at2"/>
<proteinExistence type="inferred from homology"/>
<keyword evidence="4 6" id="KW-1133">Transmembrane helix</keyword>
<evidence type="ECO:0000256" key="6">
    <source>
        <dbReference type="RuleBase" id="RU363076"/>
    </source>
</evidence>
<dbReference type="InterPro" id="IPR002994">
    <property type="entry name" value="Surf1/Shy1"/>
</dbReference>
<keyword evidence="3 6" id="KW-0812">Transmembrane</keyword>
<organism evidence="7 8">
    <name type="scientific">Tepidimonas taiwanensis</name>
    <dbReference type="NCBI Taxonomy" id="307486"/>
    <lineage>
        <taxon>Bacteria</taxon>
        <taxon>Pseudomonadati</taxon>
        <taxon>Pseudomonadota</taxon>
        <taxon>Betaproteobacteria</taxon>
        <taxon>Burkholderiales</taxon>
        <taxon>Tepidimonas</taxon>
    </lineage>
</organism>
<dbReference type="RefSeq" id="WP_058616525.1">
    <property type="nucleotide sequence ID" value="NZ_CP083911.1"/>
</dbReference>
<dbReference type="Proteomes" id="UP000317763">
    <property type="component" value="Unassembled WGS sequence"/>
</dbReference>
<feature type="transmembrane region" description="Helical" evidence="6">
    <location>
        <begin position="9"/>
        <end position="29"/>
    </location>
</feature>
<dbReference type="PANTHER" id="PTHR23427">
    <property type="entry name" value="SURFEIT LOCUS PROTEIN"/>
    <property type="match status" value="1"/>
</dbReference>
<accession>A0A554X2B9</accession>
<evidence type="ECO:0000313" key="8">
    <source>
        <dbReference type="Proteomes" id="UP000317763"/>
    </source>
</evidence>
<evidence type="ECO:0000256" key="3">
    <source>
        <dbReference type="ARBA" id="ARBA00022692"/>
    </source>
</evidence>
<dbReference type="EMBL" id="VJOM01000027">
    <property type="protein sequence ID" value="TSE29991.1"/>
    <property type="molecule type" value="Genomic_DNA"/>
</dbReference>
<reference evidence="7 8" key="1">
    <citation type="submission" date="2019-07" db="EMBL/GenBank/DDBJ databases">
        <title>Tepidimonas taiwanensis I1-1 draft genome.</title>
        <authorList>
            <person name="Da Costa M.S."/>
            <person name="Froufe H.J.C."/>
            <person name="Egas C."/>
            <person name="Albuquerque L."/>
        </authorList>
    </citation>
    <scope>NUCLEOTIDE SEQUENCE [LARGE SCALE GENOMIC DNA]</scope>
    <source>
        <strain evidence="7 8">I1-1</strain>
    </source>
</reference>
<comment type="caution">
    <text evidence="7">The sequence shown here is derived from an EMBL/GenBank/DDBJ whole genome shotgun (WGS) entry which is preliminary data.</text>
</comment>
<dbReference type="CDD" id="cd06662">
    <property type="entry name" value="SURF1"/>
    <property type="match status" value="1"/>
</dbReference>
<feature type="transmembrane region" description="Helical" evidence="6">
    <location>
        <begin position="220"/>
        <end position="240"/>
    </location>
</feature>
<protein>
    <recommendedName>
        <fullName evidence="6">SURF1-like protein</fullName>
    </recommendedName>
</protein>
<gene>
    <name evidence="7" type="ORF">Ttaiw_02082</name>
</gene>
<evidence type="ECO:0000256" key="5">
    <source>
        <dbReference type="ARBA" id="ARBA00023136"/>
    </source>
</evidence>
<evidence type="ECO:0000313" key="7">
    <source>
        <dbReference type="EMBL" id="TSE29991.1"/>
    </source>
</evidence>
<evidence type="ECO:0000256" key="4">
    <source>
        <dbReference type="ARBA" id="ARBA00022989"/>
    </source>
</evidence>
<evidence type="ECO:0000256" key="2">
    <source>
        <dbReference type="ARBA" id="ARBA00007165"/>
    </source>
</evidence>
<comment type="subcellular location">
    <subcellularLocation>
        <location evidence="6">Cell membrane</location>
        <topology evidence="6">Multi-pass membrane protein</topology>
    </subcellularLocation>
    <subcellularLocation>
        <location evidence="1">Membrane</location>
    </subcellularLocation>
</comment>
<dbReference type="GO" id="GO:0005886">
    <property type="term" value="C:plasma membrane"/>
    <property type="evidence" value="ECO:0007669"/>
    <property type="project" value="UniProtKB-SubCell"/>
</dbReference>
<dbReference type="AlphaFoldDB" id="A0A554X2B9"/>
<dbReference type="PANTHER" id="PTHR23427:SF2">
    <property type="entry name" value="SURFEIT LOCUS PROTEIN 1"/>
    <property type="match status" value="1"/>
</dbReference>
<keyword evidence="5 6" id="KW-0472">Membrane</keyword>
<comment type="similarity">
    <text evidence="2 6">Belongs to the SURF1 family.</text>
</comment>
<name>A0A554X2B9_9BURK</name>
<keyword evidence="8" id="KW-1185">Reference proteome</keyword>
<dbReference type="PROSITE" id="PS50895">
    <property type="entry name" value="SURF1"/>
    <property type="match status" value="1"/>
</dbReference>
<keyword evidence="6" id="KW-1003">Cell membrane</keyword>
<dbReference type="Pfam" id="PF02104">
    <property type="entry name" value="SURF1"/>
    <property type="match status" value="1"/>
</dbReference>
<evidence type="ECO:0000256" key="1">
    <source>
        <dbReference type="ARBA" id="ARBA00004370"/>
    </source>
</evidence>